<keyword evidence="5 7" id="KW-0443">Lipid metabolism</keyword>
<evidence type="ECO:0000313" key="10">
    <source>
        <dbReference type="EMBL" id="CAA6807821.1"/>
    </source>
</evidence>
<keyword evidence="3 7" id="KW-0808">Transferase</keyword>
<dbReference type="InterPro" id="IPR011004">
    <property type="entry name" value="Trimer_LpxA-like_sf"/>
</dbReference>
<dbReference type="Pfam" id="PF04613">
    <property type="entry name" value="LpxD"/>
    <property type="match status" value="1"/>
</dbReference>
<evidence type="ECO:0000256" key="5">
    <source>
        <dbReference type="ARBA" id="ARBA00023098"/>
    </source>
</evidence>
<comment type="subunit">
    <text evidence="7">Homotrimer.</text>
</comment>
<dbReference type="InterPro" id="IPR001451">
    <property type="entry name" value="Hexapep"/>
</dbReference>
<proteinExistence type="inferred from homology"/>
<dbReference type="Gene3D" id="1.20.5.170">
    <property type="match status" value="1"/>
</dbReference>
<sequence>MTITLGELAEITGAELQGNSEYIVHHLSTPENAGEGALCCIFQKHYLDQIASCKLAALIISPEFKEYVTGCALFHTNPNYAYAVASRVFSRRYEPTGIHASAVIDASAQIAGGVSVAAHVVIEKDVIIEAGCHIGAQSYIGAGTHIRENSVLRPNVTLLEETKVGKNALLHSGVVIGDDGFGYAPHEGEWHHVEQVGNVVLGDNVEIGSNTTIDRGKFTSTIISDGVKIDNQVQIGHNVFIGENTIMSACSAVAGSTRIGKNCMIAGASGISDHLEIADGVIITAMSRVTHSLEKANTSYSSGTNAIETVSWRRNAVRFSQLNDMAKRLKKLEKQLEGTKD</sequence>
<evidence type="ECO:0000256" key="1">
    <source>
        <dbReference type="ARBA" id="ARBA00022516"/>
    </source>
</evidence>
<dbReference type="InterPro" id="IPR007691">
    <property type="entry name" value="LpxD"/>
</dbReference>
<dbReference type="SUPFAM" id="SSF51161">
    <property type="entry name" value="Trimeric LpxA-like enzymes"/>
    <property type="match status" value="1"/>
</dbReference>
<dbReference type="NCBIfam" id="TIGR01853">
    <property type="entry name" value="lipid_A_lpxD"/>
    <property type="match status" value="1"/>
</dbReference>
<comment type="catalytic activity">
    <reaction evidence="7">
        <text>a UDP-3-O-[(3R)-3-hydroxyacyl]-alpha-D-glucosamine + a (3R)-hydroxyacyl-[ACP] = a UDP-2-N,3-O-bis[(3R)-3-hydroxyacyl]-alpha-D-glucosamine + holo-[ACP] + H(+)</text>
        <dbReference type="Rhea" id="RHEA:53836"/>
        <dbReference type="Rhea" id="RHEA-COMP:9685"/>
        <dbReference type="Rhea" id="RHEA-COMP:9945"/>
        <dbReference type="ChEBI" id="CHEBI:15378"/>
        <dbReference type="ChEBI" id="CHEBI:64479"/>
        <dbReference type="ChEBI" id="CHEBI:78827"/>
        <dbReference type="ChEBI" id="CHEBI:137740"/>
        <dbReference type="ChEBI" id="CHEBI:137748"/>
        <dbReference type="EC" id="2.3.1.191"/>
    </reaction>
</comment>
<evidence type="ECO:0000259" key="8">
    <source>
        <dbReference type="Pfam" id="PF04613"/>
    </source>
</evidence>
<dbReference type="NCBIfam" id="NF002060">
    <property type="entry name" value="PRK00892.1"/>
    <property type="match status" value="1"/>
</dbReference>
<keyword evidence="4 7" id="KW-0677">Repeat</keyword>
<evidence type="ECO:0000256" key="6">
    <source>
        <dbReference type="ARBA" id="ARBA00023315"/>
    </source>
</evidence>
<feature type="domain" description="Mannose-1-phosphate guanyltransferase C-terminal" evidence="9">
    <location>
        <begin position="118"/>
        <end position="215"/>
    </location>
</feature>
<evidence type="ECO:0000256" key="7">
    <source>
        <dbReference type="HAMAP-Rule" id="MF_00523"/>
    </source>
</evidence>
<dbReference type="GO" id="GO:0009245">
    <property type="term" value="P:lipid A biosynthetic process"/>
    <property type="evidence" value="ECO:0007669"/>
    <property type="project" value="UniProtKB-UniRule"/>
</dbReference>
<dbReference type="InterPro" id="IPR056729">
    <property type="entry name" value="GMPPB_C"/>
</dbReference>
<dbReference type="Gene3D" id="3.40.1390.10">
    <property type="entry name" value="MurE/MurF, N-terminal domain"/>
    <property type="match status" value="1"/>
</dbReference>
<evidence type="ECO:0000256" key="2">
    <source>
        <dbReference type="ARBA" id="ARBA00022556"/>
    </source>
</evidence>
<gene>
    <name evidence="7" type="primary">lpxD</name>
    <name evidence="10" type="ORF">HELGO_WM12600</name>
</gene>
<evidence type="ECO:0000256" key="3">
    <source>
        <dbReference type="ARBA" id="ARBA00022679"/>
    </source>
</evidence>
<dbReference type="UniPathway" id="UPA00973"/>
<keyword evidence="6 7" id="KW-0012">Acyltransferase</keyword>
<dbReference type="HAMAP" id="MF_00523">
    <property type="entry name" value="LpxD"/>
    <property type="match status" value="1"/>
</dbReference>
<dbReference type="EC" id="2.3.1.191" evidence="7"/>
<protein>
    <recommendedName>
        <fullName evidence="7">UDP-3-O-acylglucosamine N-acyltransferase</fullName>
        <ecNumber evidence="7">2.3.1.191</ecNumber>
    </recommendedName>
</protein>
<feature type="domain" description="UDP-3-O-[3-hydroxymyristoyl] glucosamine N-acyltransferase non-repeat region" evidence="8">
    <location>
        <begin position="23"/>
        <end position="87"/>
    </location>
</feature>
<comment type="similarity">
    <text evidence="7">Belongs to the transferase hexapeptide repeat family. LpxD subfamily.</text>
</comment>
<keyword evidence="1 7" id="KW-0444">Lipid biosynthesis</keyword>
<dbReference type="Gene3D" id="2.160.10.10">
    <property type="entry name" value="Hexapeptide repeat proteins"/>
    <property type="match status" value="1"/>
</dbReference>
<name>A0A6S6SXR6_9GAMM</name>
<reference evidence="10" key="1">
    <citation type="submission" date="2020-01" db="EMBL/GenBank/DDBJ databases">
        <authorList>
            <person name="Meier V. D."/>
            <person name="Meier V D."/>
        </authorList>
    </citation>
    <scope>NUCLEOTIDE SEQUENCE</scope>
    <source>
        <strain evidence="10">HLG_WM_MAG_07</strain>
    </source>
</reference>
<dbReference type="EMBL" id="CACVAY010000034">
    <property type="protein sequence ID" value="CAA6807821.1"/>
    <property type="molecule type" value="Genomic_DNA"/>
</dbReference>
<dbReference type="GO" id="GO:0103118">
    <property type="term" value="F:UDP-3-O-[(3R)-3-hydroxyacyl]-glucosamine N-acyltransferase activity"/>
    <property type="evidence" value="ECO:0007669"/>
    <property type="project" value="UniProtKB-EC"/>
</dbReference>
<feature type="active site" description="Proton acceptor" evidence="7">
    <location>
        <position position="237"/>
    </location>
</feature>
<dbReference type="GO" id="GO:0016020">
    <property type="term" value="C:membrane"/>
    <property type="evidence" value="ECO:0007669"/>
    <property type="project" value="GOC"/>
</dbReference>
<accession>A0A6S6SXR6</accession>
<dbReference type="PANTHER" id="PTHR43378:SF2">
    <property type="entry name" value="UDP-3-O-ACYLGLUCOSAMINE N-ACYLTRANSFERASE 1, MITOCHONDRIAL-RELATED"/>
    <property type="match status" value="1"/>
</dbReference>
<dbReference type="AlphaFoldDB" id="A0A6S6SXR6"/>
<evidence type="ECO:0000259" key="9">
    <source>
        <dbReference type="Pfam" id="PF25087"/>
    </source>
</evidence>
<keyword evidence="2 7" id="KW-0441">Lipid A biosynthesis</keyword>
<dbReference type="InterPro" id="IPR020573">
    <property type="entry name" value="UDP_GlcNAc_AcTrfase_non-rep"/>
</dbReference>
<dbReference type="PANTHER" id="PTHR43378">
    <property type="entry name" value="UDP-3-O-ACYLGLUCOSAMINE N-ACYLTRANSFERASE"/>
    <property type="match status" value="1"/>
</dbReference>
<evidence type="ECO:0000256" key="4">
    <source>
        <dbReference type="ARBA" id="ARBA00022737"/>
    </source>
</evidence>
<dbReference type="Pfam" id="PF14602">
    <property type="entry name" value="Hexapep_2"/>
    <property type="match status" value="1"/>
</dbReference>
<dbReference type="GO" id="GO:0016410">
    <property type="term" value="F:N-acyltransferase activity"/>
    <property type="evidence" value="ECO:0007669"/>
    <property type="project" value="InterPro"/>
</dbReference>
<dbReference type="CDD" id="cd03352">
    <property type="entry name" value="LbH_LpxD"/>
    <property type="match status" value="1"/>
</dbReference>
<comment type="pathway">
    <text evidence="7">Bacterial outer membrane biogenesis; LPS lipid A biosynthesis.</text>
</comment>
<dbReference type="Pfam" id="PF25087">
    <property type="entry name" value="GMPPB_C"/>
    <property type="match status" value="1"/>
</dbReference>
<comment type="function">
    <text evidence="7">Catalyzes the N-acylation of UDP-3-O-acylglucosamine using 3-hydroxyacyl-ACP as the acyl donor. Is involved in the biosynthesis of lipid A, a phosphorylated glycolipid that anchors the lipopolysaccharide to the outer membrane of the cell.</text>
</comment>
<organism evidence="10">
    <name type="scientific">uncultured Thiotrichaceae bacterium</name>
    <dbReference type="NCBI Taxonomy" id="298394"/>
    <lineage>
        <taxon>Bacteria</taxon>
        <taxon>Pseudomonadati</taxon>
        <taxon>Pseudomonadota</taxon>
        <taxon>Gammaproteobacteria</taxon>
        <taxon>Thiotrichales</taxon>
        <taxon>Thiotrichaceae</taxon>
        <taxon>environmental samples</taxon>
    </lineage>
</organism>